<evidence type="ECO:0000256" key="1">
    <source>
        <dbReference type="ARBA" id="ARBA00004196"/>
    </source>
</evidence>
<comment type="subcellular location">
    <subcellularLocation>
        <location evidence="1">Cell envelope</location>
    </subcellularLocation>
</comment>
<dbReference type="PANTHER" id="PTHR43649:SF31">
    <property type="entry name" value="SN-GLYCEROL-3-PHOSPHATE-BINDING PERIPLASMIC PROTEIN UGPB"/>
    <property type="match status" value="1"/>
</dbReference>
<comment type="similarity">
    <text evidence="2">Belongs to the bacterial solute-binding protein 1 family.</text>
</comment>
<keyword evidence="6" id="KW-1185">Reference proteome</keyword>
<dbReference type="AlphaFoldDB" id="A0A5C4THC9"/>
<dbReference type="InterPro" id="IPR050490">
    <property type="entry name" value="Bact_solute-bd_prot1"/>
</dbReference>
<dbReference type="Gene3D" id="3.40.190.10">
    <property type="entry name" value="Periplasmic binding protein-like II"/>
    <property type="match status" value="1"/>
</dbReference>
<dbReference type="InterPro" id="IPR006059">
    <property type="entry name" value="SBP"/>
</dbReference>
<dbReference type="GO" id="GO:0030313">
    <property type="term" value="C:cell envelope"/>
    <property type="evidence" value="ECO:0007669"/>
    <property type="project" value="UniProtKB-SubCell"/>
</dbReference>
<evidence type="ECO:0000256" key="2">
    <source>
        <dbReference type="ARBA" id="ARBA00008520"/>
    </source>
</evidence>
<proteinExistence type="inferred from homology"/>
<protein>
    <submittedName>
        <fullName evidence="5">Extracellular solute-binding protein</fullName>
    </submittedName>
</protein>
<comment type="caution">
    <text evidence="5">The sequence shown here is derived from an EMBL/GenBank/DDBJ whole genome shotgun (WGS) entry which is preliminary data.</text>
</comment>
<sequence>MMAPNQRSYRRYKRQVWRRTNMTVWNRKAASAALLAAVIAVTAGCSKGDSDAESTSDPAKSTEAGKEPVTLKIMWFNTLVAKEAVEQFISIPVKQKYPYITIEFMDVKTGAALPDLITTGQSIPDIVITDYSNLSTAIDLKYPTDLNEALKKEKVDLNGLEASPLDGVRALGAQGELYGLPFYMDKYMMFYNKDIFDRFAISYPTGEMSYTDLIGLAKRLTRSEAGVQYLGYRWADLYTFGFQLGLPVINARTGKADLQSDGWKRALSMIKEMVDTGIDNKITHEHFFKEKRLAIYPQWMGAAYGLIAQEGGALNWDIAAMPYSSDQPKTSGPTKPIYLLASAAGKHKEQAIAAISYVATSPEVQMLLSQNGRISVLKDKAIQQQFGTKLQLLQGKNAGAVFKYPFGKLPNTTAYESQAWNGLDTAPVAIIGGTDVNTALRAADEKANKDIDTYRSGRK</sequence>
<dbReference type="SUPFAM" id="SSF53850">
    <property type="entry name" value="Periplasmic binding protein-like II"/>
    <property type="match status" value="1"/>
</dbReference>
<name>A0A5C4THC9_9BACL</name>
<accession>A0A5C4THC9</accession>
<dbReference type="EMBL" id="VDCQ01000002">
    <property type="protein sequence ID" value="TNJ67977.1"/>
    <property type="molecule type" value="Genomic_DNA"/>
</dbReference>
<evidence type="ECO:0000313" key="5">
    <source>
        <dbReference type="EMBL" id="TNJ67977.1"/>
    </source>
</evidence>
<dbReference type="Proteomes" id="UP000307943">
    <property type="component" value="Unassembled WGS sequence"/>
</dbReference>
<dbReference type="PANTHER" id="PTHR43649">
    <property type="entry name" value="ARABINOSE-BINDING PROTEIN-RELATED"/>
    <property type="match status" value="1"/>
</dbReference>
<evidence type="ECO:0000313" key="6">
    <source>
        <dbReference type="Proteomes" id="UP000307943"/>
    </source>
</evidence>
<organism evidence="5 6">
    <name type="scientific">Paenibacillus hemerocallicola</name>
    <dbReference type="NCBI Taxonomy" id="1172614"/>
    <lineage>
        <taxon>Bacteria</taxon>
        <taxon>Bacillati</taxon>
        <taxon>Bacillota</taxon>
        <taxon>Bacilli</taxon>
        <taxon>Bacillales</taxon>
        <taxon>Paenibacillaceae</taxon>
        <taxon>Paenibacillus</taxon>
    </lineage>
</organism>
<keyword evidence="3" id="KW-0813">Transport</keyword>
<gene>
    <name evidence="5" type="ORF">FE784_02230</name>
</gene>
<dbReference type="OrthoDB" id="147970at2"/>
<evidence type="ECO:0000256" key="3">
    <source>
        <dbReference type="ARBA" id="ARBA00022448"/>
    </source>
</evidence>
<reference evidence="5 6" key="1">
    <citation type="submission" date="2019-05" db="EMBL/GenBank/DDBJ databases">
        <title>We sequenced the genome of Paenibacillus hemerocallicola KCTC 33185 for further insight into its adaptation and study the phylogeny of Paenibacillus.</title>
        <authorList>
            <person name="Narsing Rao M.P."/>
        </authorList>
    </citation>
    <scope>NUCLEOTIDE SEQUENCE [LARGE SCALE GENOMIC DNA]</scope>
    <source>
        <strain evidence="5 6">KCTC 33185</strain>
    </source>
</reference>
<dbReference type="Pfam" id="PF13416">
    <property type="entry name" value="SBP_bac_8"/>
    <property type="match status" value="1"/>
</dbReference>
<evidence type="ECO:0000256" key="4">
    <source>
        <dbReference type="ARBA" id="ARBA00022729"/>
    </source>
</evidence>
<keyword evidence="4" id="KW-0732">Signal</keyword>